<dbReference type="PANTHER" id="PTHR38689">
    <property type="entry name" value="SUCCINATE DEHYDROGENASE HYDROPHOBIC MEMBRANE ANCHOR SUBUNIT"/>
    <property type="match status" value="1"/>
</dbReference>
<dbReference type="PANTHER" id="PTHR38689:SF1">
    <property type="entry name" value="SUCCINATE DEHYDROGENASE HYDROPHOBIC MEMBRANE ANCHOR SUBUNIT"/>
    <property type="match status" value="1"/>
</dbReference>
<feature type="binding site" evidence="17">
    <location>
        <position position="82"/>
    </location>
    <ligand>
        <name>a ubiquinone</name>
        <dbReference type="ChEBI" id="CHEBI:16389"/>
    </ligand>
</feature>
<evidence type="ECO:0000256" key="12">
    <source>
        <dbReference type="ARBA" id="ARBA00022982"/>
    </source>
</evidence>
<comment type="pathway">
    <text evidence="3 16">Carbohydrate metabolism; tricarboxylic acid cycle.</text>
</comment>
<feature type="transmembrane region" description="Helical" evidence="19">
    <location>
        <begin position="21"/>
        <end position="39"/>
    </location>
</feature>
<feature type="transmembrane region" description="Helical" evidence="19">
    <location>
        <begin position="105"/>
        <end position="127"/>
    </location>
</feature>
<dbReference type="GO" id="GO:0005886">
    <property type="term" value="C:plasma membrane"/>
    <property type="evidence" value="ECO:0007669"/>
    <property type="project" value="UniProtKB-SubCell"/>
</dbReference>
<dbReference type="GO" id="GO:0017004">
    <property type="term" value="P:cytochrome complex assembly"/>
    <property type="evidence" value="ECO:0007669"/>
    <property type="project" value="TreeGrafter"/>
</dbReference>
<name>A0A1X9NF15_9GAMM</name>
<dbReference type="CDD" id="cd03494">
    <property type="entry name" value="SQR_TypeC_SdhD"/>
    <property type="match status" value="1"/>
</dbReference>
<dbReference type="SUPFAM" id="SSF81343">
    <property type="entry name" value="Fumarate reductase respiratory complex transmembrane subunits"/>
    <property type="match status" value="1"/>
</dbReference>
<dbReference type="KEGG" id="osg:BST96_19710"/>
<keyword evidence="10 19" id="KW-0812">Transmembrane</keyword>
<evidence type="ECO:0000256" key="1">
    <source>
        <dbReference type="ARBA" id="ARBA00004050"/>
    </source>
</evidence>
<evidence type="ECO:0000256" key="7">
    <source>
        <dbReference type="ARBA" id="ARBA00022519"/>
    </source>
</evidence>
<keyword evidence="7 16" id="KW-0997">Cell inner membrane</keyword>
<dbReference type="InterPro" id="IPR000701">
    <property type="entry name" value="SuccDH_FuR_B_TM-su"/>
</dbReference>
<evidence type="ECO:0000313" key="21">
    <source>
        <dbReference type="Proteomes" id="UP000193450"/>
    </source>
</evidence>
<protein>
    <recommendedName>
        <fullName evidence="4 16">Succinate dehydrogenase hydrophobic membrane anchor subunit</fullName>
    </recommendedName>
</protein>
<evidence type="ECO:0000256" key="5">
    <source>
        <dbReference type="ARBA" id="ARBA00022448"/>
    </source>
</evidence>
<keyword evidence="9 18" id="KW-0349">Heme</keyword>
<keyword evidence="5 16" id="KW-0813">Transport</keyword>
<comment type="function">
    <text evidence="1 16">Membrane-anchoring subunit of succinate dehydrogenase (SDH).</text>
</comment>
<feature type="binding site" description="axial binding residue" evidence="18">
    <location>
        <position position="70"/>
    </location>
    <ligand>
        <name>heme</name>
        <dbReference type="ChEBI" id="CHEBI:30413"/>
        <note>ligand shared with second transmembrane subunit</note>
    </ligand>
    <ligandPart>
        <name>Fe</name>
        <dbReference type="ChEBI" id="CHEBI:18248"/>
    </ligandPart>
</feature>
<reference evidence="20 21" key="1">
    <citation type="submission" date="2016-11" db="EMBL/GenBank/DDBJ databases">
        <title>Trade-off between light-utilization and light-protection in marine flavobacteria.</title>
        <authorList>
            <person name="Kumagai Y."/>
        </authorList>
    </citation>
    <scope>NUCLEOTIDE SEQUENCE [LARGE SCALE GENOMIC DNA]</scope>
    <source>
        <strain evidence="20 21">NBRC 107125</strain>
    </source>
</reference>
<dbReference type="GO" id="GO:0006099">
    <property type="term" value="P:tricarboxylic acid cycle"/>
    <property type="evidence" value="ECO:0007669"/>
    <property type="project" value="UniProtKB-UniRule"/>
</dbReference>
<keyword evidence="14 18" id="KW-0408">Iron</keyword>
<evidence type="ECO:0000256" key="11">
    <source>
        <dbReference type="ARBA" id="ARBA00022723"/>
    </source>
</evidence>
<dbReference type="GO" id="GO:0020037">
    <property type="term" value="F:heme binding"/>
    <property type="evidence" value="ECO:0007669"/>
    <property type="project" value="InterPro"/>
</dbReference>
<dbReference type="EMBL" id="CP019343">
    <property type="protein sequence ID" value="ARN76126.1"/>
    <property type="molecule type" value="Genomic_DNA"/>
</dbReference>
<evidence type="ECO:0000313" key="20">
    <source>
        <dbReference type="EMBL" id="ARN76126.1"/>
    </source>
</evidence>
<feature type="transmembrane region" description="Helical" evidence="19">
    <location>
        <begin position="59"/>
        <end position="84"/>
    </location>
</feature>
<evidence type="ECO:0000256" key="6">
    <source>
        <dbReference type="ARBA" id="ARBA00022475"/>
    </source>
</evidence>
<dbReference type="STRING" id="716816.BST96_19710"/>
<evidence type="ECO:0000256" key="9">
    <source>
        <dbReference type="ARBA" id="ARBA00022617"/>
    </source>
</evidence>
<dbReference type="InterPro" id="IPR034804">
    <property type="entry name" value="SQR/QFR_C/D"/>
</dbReference>
<dbReference type="GO" id="GO:0046872">
    <property type="term" value="F:metal ion binding"/>
    <property type="evidence" value="ECO:0007669"/>
    <property type="project" value="UniProtKB-KW"/>
</dbReference>
<dbReference type="AlphaFoldDB" id="A0A1X9NF15"/>
<evidence type="ECO:0000256" key="2">
    <source>
        <dbReference type="ARBA" id="ARBA00004429"/>
    </source>
</evidence>
<evidence type="ECO:0000256" key="19">
    <source>
        <dbReference type="SAM" id="Phobius"/>
    </source>
</evidence>
<evidence type="ECO:0000256" key="18">
    <source>
        <dbReference type="PIRSR" id="PIRSR000169-2"/>
    </source>
</evidence>
<dbReference type="Pfam" id="PF01127">
    <property type="entry name" value="Sdh_cyt"/>
    <property type="match status" value="1"/>
</dbReference>
<evidence type="ECO:0000256" key="16">
    <source>
        <dbReference type="PIRNR" id="PIRNR000169"/>
    </source>
</evidence>
<comment type="cofactor">
    <cofactor evidence="18">
        <name>heme</name>
        <dbReference type="ChEBI" id="CHEBI:30413"/>
    </cofactor>
    <text evidence="18">The heme is bound between the two transmembrane subunits.</text>
</comment>
<evidence type="ECO:0000256" key="14">
    <source>
        <dbReference type="ARBA" id="ARBA00023004"/>
    </source>
</evidence>
<dbReference type="InterPro" id="IPR014312">
    <property type="entry name" value="Succ_DH_anchor"/>
</dbReference>
<dbReference type="PIRSF" id="PIRSF000169">
    <property type="entry name" value="SDH_D"/>
    <property type="match status" value="1"/>
</dbReference>
<evidence type="ECO:0000256" key="13">
    <source>
        <dbReference type="ARBA" id="ARBA00022989"/>
    </source>
</evidence>
<gene>
    <name evidence="20" type="ORF">BST96_19710</name>
</gene>
<keyword evidence="8 16" id="KW-0816">Tricarboxylic acid cycle</keyword>
<keyword evidence="12 16" id="KW-0249">Electron transport</keyword>
<evidence type="ECO:0000256" key="10">
    <source>
        <dbReference type="ARBA" id="ARBA00022692"/>
    </source>
</evidence>
<dbReference type="GO" id="GO:0009055">
    <property type="term" value="F:electron transfer activity"/>
    <property type="evidence" value="ECO:0007669"/>
    <property type="project" value="TreeGrafter"/>
</dbReference>
<dbReference type="NCBIfam" id="TIGR02968">
    <property type="entry name" value="succ_dehyd_anc"/>
    <property type="match status" value="1"/>
</dbReference>
<dbReference type="RefSeq" id="WP_085760327.1">
    <property type="nucleotide sequence ID" value="NZ_CP019343.1"/>
</dbReference>
<keyword evidence="6 16" id="KW-1003">Cell membrane</keyword>
<organism evidence="20 21">
    <name type="scientific">Oceanicoccus sagamiensis</name>
    <dbReference type="NCBI Taxonomy" id="716816"/>
    <lineage>
        <taxon>Bacteria</taxon>
        <taxon>Pseudomonadati</taxon>
        <taxon>Pseudomonadota</taxon>
        <taxon>Gammaproteobacteria</taxon>
        <taxon>Cellvibrionales</taxon>
        <taxon>Spongiibacteraceae</taxon>
        <taxon>Oceanicoccus</taxon>
    </lineage>
</organism>
<keyword evidence="13 19" id="KW-1133">Transmembrane helix</keyword>
<evidence type="ECO:0000256" key="17">
    <source>
        <dbReference type="PIRSR" id="PIRSR000169-1"/>
    </source>
</evidence>
<keyword evidence="11 18" id="KW-0479">Metal-binding</keyword>
<proteinExistence type="predicted"/>
<evidence type="ECO:0000256" key="15">
    <source>
        <dbReference type="ARBA" id="ARBA00023136"/>
    </source>
</evidence>
<dbReference type="UniPathway" id="UPA00223"/>
<keyword evidence="15 16" id="KW-0472">Membrane</keyword>
<sequence>MVTSVTNFGRSGLSDWLMQRVTGVILLAYTLLIAFVLLVSSPEYAQWKALFEQTWMKTFTLAAILSIASHAWIGLWSVSTDYLVKHVLTIKLGPAVGAQANLLRWAFQAASAVVLFTYVVWGIQILWG</sequence>
<evidence type="ECO:0000256" key="8">
    <source>
        <dbReference type="ARBA" id="ARBA00022532"/>
    </source>
</evidence>
<evidence type="ECO:0000256" key="4">
    <source>
        <dbReference type="ARBA" id="ARBA00019425"/>
    </source>
</evidence>
<accession>A0A1X9NF15</accession>
<keyword evidence="21" id="KW-1185">Reference proteome</keyword>
<comment type="subcellular location">
    <subcellularLocation>
        <location evidence="2 16">Cell inner membrane</location>
        <topology evidence="2 16">Multi-pass membrane protein</topology>
    </subcellularLocation>
</comment>
<evidence type="ECO:0000256" key="3">
    <source>
        <dbReference type="ARBA" id="ARBA00005163"/>
    </source>
</evidence>
<dbReference type="Proteomes" id="UP000193450">
    <property type="component" value="Chromosome"/>
</dbReference>
<dbReference type="OrthoDB" id="5612767at2"/>
<dbReference type="Gene3D" id="1.20.1300.10">
    <property type="entry name" value="Fumarate reductase/succinate dehydrogenase, transmembrane subunit"/>
    <property type="match status" value="1"/>
</dbReference>